<gene>
    <name evidence="1" type="ORF">KS2013_165</name>
</gene>
<dbReference type="AlphaFoldDB" id="A0A1B3B7X1"/>
<dbReference type="Pfam" id="PF13181">
    <property type="entry name" value="TPR_8"/>
    <property type="match status" value="1"/>
</dbReference>
<proteinExistence type="predicted"/>
<dbReference type="Proteomes" id="UP000094147">
    <property type="component" value="Chromosome"/>
</dbReference>
<evidence type="ECO:0008006" key="3">
    <source>
        <dbReference type="Google" id="ProtNLM"/>
    </source>
</evidence>
<dbReference type="EMBL" id="CP012418">
    <property type="protein sequence ID" value="AOE48894.1"/>
    <property type="molecule type" value="Genomic_DNA"/>
</dbReference>
<dbReference type="STRING" id="1144748.KS2013_165"/>
<dbReference type="InterPro" id="IPR019734">
    <property type="entry name" value="TPR_rpt"/>
</dbReference>
<dbReference type="InterPro" id="IPR011990">
    <property type="entry name" value="TPR-like_helical_dom_sf"/>
</dbReference>
<reference evidence="2" key="1">
    <citation type="submission" date="2015-08" db="EMBL/GenBank/DDBJ databases">
        <authorList>
            <person name="Kim K.M."/>
        </authorList>
    </citation>
    <scope>NUCLEOTIDE SEQUENCE [LARGE SCALE GENOMIC DNA]</scope>
    <source>
        <strain evidence="2">KCTC 23892</strain>
    </source>
</reference>
<dbReference type="SUPFAM" id="SSF48452">
    <property type="entry name" value="TPR-like"/>
    <property type="match status" value="1"/>
</dbReference>
<protein>
    <recommendedName>
        <fullName evidence="3">MalT-like TPR region domain-containing protein</fullName>
    </recommendedName>
</protein>
<dbReference type="KEGG" id="ksd:KS2013_165"/>
<accession>A0A1B3B7X1</accession>
<organism evidence="1 2">
    <name type="scientific">Kangiella sediminilitoris</name>
    <dbReference type="NCBI Taxonomy" id="1144748"/>
    <lineage>
        <taxon>Bacteria</taxon>
        <taxon>Pseudomonadati</taxon>
        <taxon>Pseudomonadota</taxon>
        <taxon>Gammaproteobacteria</taxon>
        <taxon>Kangiellales</taxon>
        <taxon>Kangiellaceae</taxon>
        <taxon>Kangiella</taxon>
    </lineage>
</organism>
<sequence length="355" mass="41185">MVLIPFLLTAWLVKADYYQQLKDIEEQRLADLTLTKLKLDSISKEQHKFREEEKNLYLLIRAHSQAMHSDFISAEKTLLKIINSNASPDYKGRAYSILASVQQLQADYINSFYNMDKSLSYLSKMHNNKYKTNILQNAVSFYNDSDMLNFAMEHARRLLRLGVEGGSLADQCQAYYEMVVIEHSANRIELAESRIGKTQDICSKAKEVIILLHLTNMQAQIAMNKGNIQRAEKLLETNYQKVKNYGWKILTVSTENTIAELHFLKQEYKNAEEIALKALKSAEEISDIKRTKDATKVLAKIYSNLDQKEEALKFYQKFMQLEQKLSSSNRQRKLAFDKARQRLRADRVAKFEEAN</sequence>
<dbReference type="RefSeq" id="WP_068988475.1">
    <property type="nucleotide sequence ID" value="NZ_CP012418.1"/>
</dbReference>
<name>A0A1B3B7X1_9GAMM</name>
<dbReference type="OrthoDB" id="6202205at2"/>
<evidence type="ECO:0000313" key="1">
    <source>
        <dbReference type="EMBL" id="AOE48894.1"/>
    </source>
</evidence>
<dbReference type="Gene3D" id="1.25.40.10">
    <property type="entry name" value="Tetratricopeptide repeat domain"/>
    <property type="match status" value="1"/>
</dbReference>
<keyword evidence="2" id="KW-1185">Reference proteome</keyword>
<evidence type="ECO:0000313" key="2">
    <source>
        <dbReference type="Proteomes" id="UP000094147"/>
    </source>
</evidence>